<name>A0ABP0KX45_9DINO</name>
<dbReference type="Proteomes" id="UP001642464">
    <property type="component" value="Unassembled WGS sequence"/>
</dbReference>
<keyword evidence="3" id="KW-1185">Reference proteome</keyword>
<dbReference type="InterPro" id="IPR027417">
    <property type="entry name" value="P-loop_NTPase"/>
</dbReference>
<dbReference type="Gene3D" id="3.40.50.300">
    <property type="entry name" value="P-loop containing nucleotide triphosphate hydrolases"/>
    <property type="match status" value="1"/>
</dbReference>
<dbReference type="EMBL" id="CAXAMM010013459">
    <property type="protein sequence ID" value="CAK9031468.1"/>
    <property type="molecule type" value="Genomic_DNA"/>
</dbReference>
<evidence type="ECO:0000313" key="2">
    <source>
        <dbReference type="EMBL" id="CAK9031468.1"/>
    </source>
</evidence>
<evidence type="ECO:0000313" key="3">
    <source>
        <dbReference type="Proteomes" id="UP001642464"/>
    </source>
</evidence>
<organism evidence="2 3">
    <name type="scientific">Durusdinium trenchii</name>
    <dbReference type="NCBI Taxonomy" id="1381693"/>
    <lineage>
        <taxon>Eukaryota</taxon>
        <taxon>Sar</taxon>
        <taxon>Alveolata</taxon>
        <taxon>Dinophyceae</taxon>
        <taxon>Suessiales</taxon>
        <taxon>Symbiodiniaceae</taxon>
        <taxon>Durusdinium</taxon>
    </lineage>
</organism>
<evidence type="ECO:0000256" key="1">
    <source>
        <dbReference type="SAM" id="MobiDB-lite"/>
    </source>
</evidence>
<feature type="region of interest" description="Disordered" evidence="1">
    <location>
        <begin position="52"/>
        <end position="80"/>
    </location>
</feature>
<protein>
    <recommendedName>
        <fullName evidence="4">Sulfotransferase</fullName>
    </recommendedName>
</protein>
<proteinExistence type="predicted"/>
<dbReference type="InterPro" id="IPR005331">
    <property type="entry name" value="Sulfotransferase"/>
</dbReference>
<gene>
    <name evidence="2" type="ORF">SCF082_LOCUS19659</name>
</gene>
<comment type="caution">
    <text evidence="2">The sequence shown here is derived from an EMBL/GenBank/DDBJ whole genome shotgun (WGS) entry which is preliminary data.</text>
</comment>
<dbReference type="SUPFAM" id="SSF52540">
    <property type="entry name" value="P-loop containing nucleoside triphosphate hydrolases"/>
    <property type="match status" value="1"/>
</dbReference>
<dbReference type="Pfam" id="PF03567">
    <property type="entry name" value="Sulfotransfer_2"/>
    <property type="match status" value="1"/>
</dbReference>
<evidence type="ECO:0008006" key="4">
    <source>
        <dbReference type="Google" id="ProtNLM"/>
    </source>
</evidence>
<feature type="compositionally biased region" description="Pro residues" evidence="1">
    <location>
        <begin position="61"/>
        <end position="77"/>
    </location>
</feature>
<sequence>MTNVVKFIQGAALLLVLAIIGGPLLVELIPVYSQHIIRQKIKLFTLQNATPTSLPTGSTPPSFPSPPPPPPPPPPLLPRQRLPMLASLNLQVGHQSASTTATAPLASGPGSLLNLPEADPQKQNRCLKFIHIPKTAGSSVDQLSFHLKLNWGNNDRTLRCANMSVCRQTTPISRACCWPSKTTACSVWHYPPSLDEKLAHSYTNCSTFCVVRDPILRFTSEYFYISKHRRTKGNLCDPAKFEEYVNETMQRLWDDPFIDDCHHVPQAYYLTSLDGHRLCDHIVRYEHLQTELTQLLKLYHNLSEKATRLGLVNRHRACKSLPMSEELQQRLRDFFHVDYELGLGS</sequence>
<accession>A0ABP0KX45</accession>
<reference evidence="2 3" key="1">
    <citation type="submission" date="2024-02" db="EMBL/GenBank/DDBJ databases">
        <authorList>
            <person name="Chen Y."/>
            <person name="Shah S."/>
            <person name="Dougan E. K."/>
            <person name="Thang M."/>
            <person name="Chan C."/>
        </authorList>
    </citation>
    <scope>NUCLEOTIDE SEQUENCE [LARGE SCALE GENOMIC DNA]</scope>
</reference>